<reference evidence="3" key="1">
    <citation type="submission" date="2022-01" db="EMBL/GenBank/DDBJ databases">
        <title>Novel bile acid biosynthetic pathways are enriched in the microbiome of centenarians.</title>
        <authorList>
            <person name="Sato Y."/>
            <person name="Atarashi K."/>
            <person name="Plichta R.D."/>
            <person name="Arai Y."/>
            <person name="Sasajima S."/>
            <person name="Kearney M.S."/>
            <person name="Suda W."/>
            <person name="Takeshita K."/>
            <person name="Sasaki T."/>
            <person name="Okamoto S."/>
            <person name="Skelly N.A."/>
            <person name="Okamura Y."/>
            <person name="Vlamakis H."/>
            <person name="Li Y."/>
            <person name="Tanoue T."/>
            <person name="Takei H."/>
            <person name="Nittono H."/>
            <person name="Narushima S."/>
            <person name="Irie J."/>
            <person name="Itoh H."/>
            <person name="Moriya K."/>
            <person name="Sugiura Y."/>
            <person name="Suematsu M."/>
            <person name="Moritoki N."/>
            <person name="Shibata S."/>
            <person name="Littman R.D."/>
            <person name="Fischbach A.M."/>
            <person name="Uwamino Y."/>
            <person name="Inoue T."/>
            <person name="Honda A."/>
            <person name="Hattori M."/>
            <person name="Murai T."/>
            <person name="Xavier J.R."/>
            <person name="Hirose N."/>
            <person name="Honda K."/>
        </authorList>
    </citation>
    <scope>NUCLEOTIDE SEQUENCE</scope>
    <source>
        <strain evidence="3">CE91-St16</strain>
    </source>
</reference>
<dbReference type="Pfam" id="PF11738">
    <property type="entry name" value="DUF3298"/>
    <property type="match status" value="1"/>
</dbReference>
<feature type="signal peptide" evidence="1">
    <location>
        <begin position="1"/>
        <end position="18"/>
    </location>
</feature>
<dbReference type="Gene3D" id="3.90.640.20">
    <property type="entry name" value="Heat-shock cognate protein, ATPase"/>
    <property type="match status" value="1"/>
</dbReference>
<name>A0AA37NPJ0_9BACT</name>
<dbReference type="RefSeq" id="WP_244076945.1">
    <property type="nucleotide sequence ID" value="NZ_AP025581.1"/>
</dbReference>
<evidence type="ECO:0000256" key="1">
    <source>
        <dbReference type="SAM" id="SignalP"/>
    </source>
</evidence>
<protein>
    <recommendedName>
        <fullName evidence="2">DUF3298 domain-containing protein</fullName>
    </recommendedName>
</protein>
<dbReference type="InterPro" id="IPR021729">
    <property type="entry name" value="DUF3298"/>
</dbReference>
<dbReference type="InterPro" id="IPR037126">
    <property type="entry name" value="PdaC/RsiV-like_sf"/>
</dbReference>
<dbReference type="EMBL" id="BQOL01000002">
    <property type="protein sequence ID" value="GKI20019.1"/>
    <property type="molecule type" value="Genomic_DNA"/>
</dbReference>
<sequence>MKYIKTAILIAGMAAATAACTRKPVAPQFGMLSIDTLIGTPANGCKIEYRFATIANAEKSPALRSIEAANAGYFFELEEFGGTARQAADSALRQIAAELAFPQSAPQMTEPYEISAEAEAAVTDSLVTYIISRWSYTGGAHGMYATECHTYSLAGGNELSTADLFSERQLLGMEALLRRKLCEQYEAANDDELAERGFFPEYISLTENFRITPEGITFYYNPYDIGCYALGAVDVTMSREELENL</sequence>
<evidence type="ECO:0000313" key="4">
    <source>
        <dbReference type="Proteomes" id="UP001055105"/>
    </source>
</evidence>
<evidence type="ECO:0000259" key="2">
    <source>
        <dbReference type="Pfam" id="PF11738"/>
    </source>
</evidence>
<evidence type="ECO:0000313" key="3">
    <source>
        <dbReference type="EMBL" id="GKI20019.1"/>
    </source>
</evidence>
<keyword evidence="1" id="KW-0732">Signal</keyword>
<dbReference type="Proteomes" id="UP001055105">
    <property type="component" value="Unassembled WGS sequence"/>
</dbReference>
<dbReference type="Gene3D" id="3.30.565.40">
    <property type="entry name" value="Fervidobacterium nodosum Rt17-B1 like"/>
    <property type="match status" value="1"/>
</dbReference>
<proteinExistence type="predicted"/>
<gene>
    <name evidence="3" type="ORF">CE91St16_29270</name>
</gene>
<organism evidence="3 4">
    <name type="scientific">Alistipes finegoldii</name>
    <dbReference type="NCBI Taxonomy" id="214856"/>
    <lineage>
        <taxon>Bacteria</taxon>
        <taxon>Pseudomonadati</taxon>
        <taxon>Bacteroidota</taxon>
        <taxon>Bacteroidia</taxon>
        <taxon>Bacteroidales</taxon>
        <taxon>Rikenellaceae</taxon>
        <taxon>Alistipes</taxon>
    </lineage>
</organism>
<dbReference type="AlphaFoldDB" id="A0AA37NPJ0"/>
<accession>A0AA37NPJ0</accession>
<dbReference type="PROSITE" id="PS51257">
    <property type="entry name" value="PROKAR_LIPOPROTEIN"/>
    <property type="match status" value="1"/>
</dbReference>
<comment type="caution">
    <text evidence="3">The sequence shown here is derived from an EMBL/GenBank/DDBJ whole genome shotgun (WGS) entry which is preliminary data.</text>
</comment>
<feature type="domain" description="DUF3298" evidence="2">
    <location>
        <begin position="162"/>
        <end position="239"/>
    </location>
</feature>
<feature type="chain" id="PRO_5041446187" description="DUF3298 domain-containing protein" evidence="1">
    <location>
        <begin position="19"/>
        <end position="245"/>
    </location>
</feature>